<dbReference type="AlphaFoldDB" id="A0A2G9RSP9"/>
<feature type="non-terminal residue" evidence="1">
    <location>
        <position position="282"/>
    </location>
</feature>
<gene>
    <name evidence="1" type="ORF">AB205_0038720</name>
</gene>
<dbReference type="Proteomes" id="UP000228934">
    <property type="component" value="Unassembled WGS sequence"/>
</dbReference>
<dbReference type="OrthoDB" id="2196114at2759"/>
<organism evidence="1 2">
    <name type="scientific">Aquarana catesbeiana</name>
    <name type="common">American bullfrog</name>
    <name type="synonym">Rana catesbeiana</name>
    <dbReference type="NCBI Taxonomy" id="8400"/>
    <lineage>
        <taxon>Eukaryota</taxon>
        <taxon>Metazoa</taxon>
        <taxon>Chordata</taxon>
        <taxon>Craniata</taxon>
        <taxon>Vertebrata</taxon>
        <taxon>Euteleostomi</taxon>
        <taxon>Amphibia</taxon>
        <taxon>Batrachia</taxon>
        <taxon>Anura</taxon>
        <taxon>Neobatrachia</taxon>
        <taxon>Ranoidea</taxon>
        <taxon>Ranidae</taxon>
        <taxon>Aquarana</taxon>
    </lineage>
</organism>
<evidence type="ECO:0000313" key="2">
    <source>
        <dbReference type="Proteomes" id="UP000228934"/>
    </source>
</evidence>
<sequence length="282" mass="30858">HFKDLIRLRRNAEWPRSAQDTEVSATKESPEIEPLPFTLAHERCISVVQKLALFLLSMDFTCHADLLLFVCKVLARIANATRPTIHLCEVVNEQQLERLLLLLVGTDFNRGDISWGGAWAQYSLTCMLQDILAGELLAPIAAEALDEGAMGEDAGASAGDSDDSLQQSSVIPLVETVDEPLTPDITGAPPLSSLDKDKEIDLELLQDLMEVDIDPLDIDLEKDPLAAKVFKPISSTWYDYWGADYGTYNYNPYIGGVGIPVAKPAATIEKNGTQTVTVSVSQ</sequence>
<reference evidence="2" key="1">
    <citation type="journal article" date="2017" name="Nat. Commun.">
        <title>The North American bullfrog draft genome provides insight into hormonal regulation of long noncoding RNA.</title>
        <authorList>
            <person name="Hammond S.A."/>
            <person name="Warren R.L."/>
            <person name="Vandervalk B.P."/>
            <person name="Kucuk E."/>
            <person name="Khan H."/>
            <person name="Gibb E.A."/>
            <person name="Pandoh P."/>
            <person name="Kirk H."/>
            <person name="Zhao Y."/>
            <person name="Jones M."/>
            <person name="Mungall A.J."/>
            <person name="Coope R."/>
            <person name="Pleasance S."/>
            <person name="Moore R.A."/>
            <person name="Holt R.A."/>
            <person name="Round J.M."/>
            <person name="Ohora S."/>
            <person name="Walle B.V."/>
            <person name="Veldhoen N."/>
            <person name="Helbing C.C."/>
            <person name="Birol I."/>
        </authorList>
    </citation>
    <scope>NUCLEOTIDE SEQUENCE [LARGE SCALE GENOMIC DNA]</scope>
</reference>
<dbReference type="EMBL" id="KV930499">
    <property type="protein sequence ID" value="PIO30939.1"/>
    <property type="molecule type" value="Genomic_DNA"/>
</dbReference>
<evidence type="ECO:0000313" key="1">
    <source>
        <dbReference type="EMBL" id="PIO30939.1"/>
    </source>
</evidence>
<protein>
    <submittedName>
        <fullName evidence="1">Uncharacterized protein</fullName>
    </submittedName>
</protein>
<feature type="non-terminal residue" evidence="1">
    <location>
        <position position="1"/>
    </location>
</feature>
<accession>A0A2G9RSP9</accession>
<keyword evidence="2" id="KW-1185">Reference proteome</keyword>
<name>A0A2G9RSP9_AQUCT</name>
<proteinExistence type="predicted"/>